<organism evidence="2 3">
    <name type="scientific">Rhodoglobus aureus</name>
    <dbReference type="NCBI Taxonomy" id="191497"/>
    <lineage>
        <taxon>Bacteria</taxon>
        <taxon>Bacillati</taxon>
        <taxon>Actinomycetota</taxon>
        <taxon>Actinomycetes</taxon>
        <taxon>Micrococcales</taxon>
        <taxon>Microbacteriaceae</taxon>
        <taxon>Rhodoglobus</taxon>
    </lineage>
</organism>
<name>A0ABN1VFW9_9MICO</name>
<keyword evidence="3" id="KW-1185">Reference proteome</keyword>
<feature type="transmembrane region" description="Helical" evidence="1">
    <location>
        <begin position="12"/>
        <end position="35"/>
    </location>
</feature>
<comment type="caution">
    <text evidence="2">The sequence shown here is derived from an EMBL/GenBank/DDBJ whole genome shotgun (WGS) entry which is preliminary data.</text>
</comment>
<accession>A0ABN1VFW9</accession>
<protein>
    <submittedName>
        <fullName evidence="2">Uncharacterized protein</fullName>
    </submittedName>
</protein>
<evidence type="ECO:0000256" key="1">
    <source>
        <dbReference type="SAM" id="Phobius"/>
    </source>
</evidence>
<feature type="transmembrane region" description="Helical" evidence="1">
    <location>
        <begin position="55"/>
        <end position="78"/>
    </location>
</feature>
<evidence type="ECO:0000313" key="3">
    <source>
        <dbReference type="Proteomes" id="UP001500943"/>
    </source>
</evidence>
<reference evidence="2 3" key="1">
    <citation type="journal article" date="2019" name="Int. J. Syst. Evol. Microbiol.">
        <title>The Global Catalogue of Microorganisms (GCM) 10K type strain sequencing project: providing services to taxonomists for standard genome sequencing and annotation.</title>
        <authorList>
            <consortium name="The Broad Institute Genomics Platform"/>
            <consortium name="The Broad Institute Genome Sequencing Center for Infectious Disease"/>
            <person name="Wu L."/>
            <person name="Ma J."/>
        </authorList>
    </citation>
    <scope>NUCLEOTIDE SEQUENCE [LARGE SCALE GENOMIC DNA]</scope>
    <source>
        <strain evidence="2 3">JCM 12762</strain>
    </source>
</reference>
<keyword evidence="1" id="KW-0812">Transmembrane</keyword>
<dbReference type="EMBL" id="BAAAKW010000005">
    <property type="protein sequence ID" value="GAA1206824.1"/>
    <property type="molecule type" value="Genomic_DNA"/>
</dbReference>
<evidence type="ECO:0000313" key="2">
    <source>
        <dbReference type="EMBL" id="GAA1206824.1"/>
    </source>
</evidence>
<proteinExistence type="predicted"/>
<sequence>MFDQLLRPKVAFLVGIGLLLVGFLFEVVVYPAAIYAAQSIGYPLASDFAQGLVQIVSTISWIIRFVGPALIAASLVLLKLDRLSAAGTFRPTQTGATHDEAGD</sequence>
<keyword evidence="1" id="KW-1133">Transmembrane helix</keyword>
<keyword evidence="1" id="KW-0472">Membrane</keyword>
<gene>
    <name evidence="2" type="ORF">GCM10009655_02470</name>
</gene>
<dbReference type="Proteomes" id="UP001500943">
    <property type="component" value="Unassembled WGS sequence"/>
</dbReference>
<dbReference type="RefSeq" id="WP_343922458.1">
    <property type="nucleotide sequence ID" value="NZ_BAAAKW010000005.1"/>
</dbReference>